<gene>
    <name evidence="1" type="ORF">KGF57_003344</name>
</gene>
<dbReference type="RefSeq" id="XP_051608353.1">
    <property type="nucleotide sequence ID" value="XM_051752755.1"/>
</dbReference>
<sequence length="169" mass="19445">MDSNQPIGYLVFAEFPTKCLMKMVLDHFKSIKYHIALSPQQEFERSFPGQTLTHIGHRRYQKYAESNGDYFYVTTFGCWQSDSFVTGELVDDYPNLVSFGMMHSDRDSSQMICKMIPHSTHRTLRYLTISTGAAVTDVAIAKRVCELVLQFPKASTNWWSSCYGIKSER</sequence>
<dbReference type="AlphaFoldDB" id="A0AAD5BEG6"/>
<proteinExistence type="predicted"/>
<dbReference type="EMBL" id="JAIHNG010000121">
    <property type="protein sequence ID" value="KAI5957650.1"/>
    <property type="molecule type" value="Genomic_DNA"/>
</dbReference>
<dbReference type="Proteomes" id="UP001204833">
    <property type="component" value="Unassembled WGS sequence"/>
</dbReference>
<reference evidence="1 2" key="1">
    <citation type="journal article" date="2022" name="DNA Res.">
        <title>Genome analysis of five recently described species of the CUG-Ser clade uncovers Candida theae as a new hybrid lineage with pathogenic potential in the Candida parapsilosis species complex.</title>
        <authorList>
            <person name="Mixao V."/>
            <person name="Del Olmo V."/>
            <person name="Hegedusova E."/>
            <person name="Saus E."/>
            <person name="Pryszcz L."/>
            <person name="Cillingova A."/>
            <person name="Nosek J."/>
            <person name="Gabaldon T."/>
        </authorList>
    </citation>
    <scope>NUCLEOTIDE SEQUENCE [LARGE SCALE GENOMIC DNA]</scope>
    <source>
        <strain evidence="1 2">CBS 12239</strain>
    </source>
</reference>
<accession>A0AAD5BEG6</accession>
<dbReference type="GeneID" id="76151403"/>
<organism evidence="1 2">
    <name type="scientific">Candida theae</name>
    <dbReference type="NCBI Taxonomy" id="1198502"/>
    <lineage>
        <taxon>Eukaryota</taxon>
        <taxon>Fungi</taxon>
        <taxon>Dikarya</taxon>
        <taxon>Ascomycota</taxon>
        <taxon>Saccharomycotina</taxon>
        <taxon>Pichiomycetes</taxon>
        <taxon>Debaryomycetaceae</taxon>
        <taxon>Candida/Lodderomyces clade</taxon>
        <taxon>Candida</taxon>
    </lineage>
</organism>
<keyword evidence="2" id="KW-1185">Reference proteome</keyword>
<name>A0AAD5BEG6_9ASCO</name>
<evidence type="ECO:0000313" key="2">
    <source>
        <dbReference type="Proteomes" id="UP001204833"/>
    </source>
</evidence>
<evidence type="ECO:0000313" key="1">
    <source>
        <dbReference type="EMBL" id="KAI5957650.1"/>
    </source>
</evidence>
<protein>
    <submittedName>
        <fullName evidence="1">Uncharacterized protein</fullName>
    </submittedName>
</protein>
<comment type="caution">
    <text evidence="1">The sequence shown here is derived from an EMBL/GenBank/DDBJ whole genome shotgun (WGS) entry which is preliminary data.</text>
</comment>